<dbReference type="EMBL" id="JAUUTY010000002">
    <property type="protein sequence ID" value="KAK1687096.1"/>
    <property type="molecule type" value="Genomic_DNA"/>
</dbReference>
<dbReference type="PANTHER" id="PTHR33065:SF88">
    <property type="entry name" value="OS11G0104220 PROTEIN"/>
    <property type="match status" value="1"/>
</dbReference>
<sequence length="468" mass="52385">MDRGEIMPSLGKFQGRERELVCALSHHREILRRETTFLRKEITSRGLATISRRLDYVKCRSEGIRAPPHIVHGLSQLSGQRFSDLLEVSLPYLVSNRDEALDFILHDLENMCYRIKSFATILKEFSIAIPLEKIQLFLLMARSFLSISDAISYGRSNQSSYEEHRMGWTSSWGSGIDKCGGFDDITILSPMLFTHCTPRIFPYGSAVGTVLQIYSFKIVDLKGDLNWPLYVYGVVAARDTVDCNRNLLFCRSRANCQELNEHNPFLCLTGPSRAILADNSVSFEVELKIKYGSKSQDIVLFSSVASYHSKHHTALFPSGVCSAELSLGKLARAVQATILSVCVVEGPWPFKYGARIACSLSAAETNDPLSREVVLLDIHGEEKMPDNDHFHLSRNVVSVELQGTLRVAIQAYTPSCTIAQQSHVDFPAKYCQTSIGECLFGNSKVKIVIAWSLLVKERLDLMLDGYLA</sequence>
<reference evidence="2" key="1">
    <citation type="submission" date="2023-07" db="EMBL/GenBank/DDBJ databases">
        <title>A chromosome-level genome assembly of Lolium multiflorum.</title>
        <authorList>
            <person name="Chen Y."/>
            <person name="Copetti D."/>
            <person name="Kolliker R."/>
            <person name="Studer B."/>
        </authorList>
    </citation>
    <scope>NUCLEOTIDE SEQUENCE</scope>
    <source>
        <strain evidence="2">02402/16</strain>
        <tissue evidence="2">Leaf</tissue>
    </source>
</reference>
<evidence type="ECO:0000313" key="2">
    <source>
        <dbReference type="EMBL" id="KAK1687096.1"/>
    </source>
</evidence>
<dbReference type="InterPro" id="IPR046533">
    <property type="entry name" value="DUF6598"/>
</dbReference>
<dbReference type="PANTHER" id="PTHR33065">
    <property type="entry name" value="OS07G0486400 PROTEIN"/>
    <property type="match status" value="1"/>
</dbReference>
<accession>A0AAD8TRA0</accession>
<dbReference type="Proteomes" id="UP001231189">
    <property type="component" value="Unassembled WGS sequence"/>
</dbReference>
<keyword evidence="3" id="KW-1185">Reference proteome</keyword>
<organism evidence="2 3">
    <name type="scientific">Lolium multiflorum</name>
    <name type="common">Italian ryegrass</name>
    <name type="synonym">Lolium perenne subsp. multiflorum</name>
    <dbReference type="NCBI Taxonomy" id="4521"/>
    <lineage>
        <taxon>Eukaryota</taxon>
        <taxon>Viridiplantae</taxon>
        <taxon>Streptophyta</taxon>
        <taxon>Embryophyta</taxon>
        <taxon>Tracheophyta</taxon>
        <taxon>Spermatophyta</taxon>
        <taxon>Magnoliopsida</taxon>
        <taxon>Liliopsida</taxon>
        <taxon>Poales</taxon>
        <taxon>Poaceae</taxon>
        <taxon>BOP clade</taxon>
        <taxon>Pooideae</taxon>
        <taxon>Poodae</taxon>
        <taxon>Poeae</taxon>
        <taxon>Poeae Chloroplast Group 2 (Poeae type)</taxon>
        <taxon>Loliodinae</taxon>
        <taxon>Loliinae</taxon>
        <taxon>Lolium</taxon>
    </lineage>
</organism>
<gene>
    <name evidence="2" type="ORF">QYE76_047944</name>
</gene>
<protein>
    <recommendedName>
        <fullName evidence="1">DUF6598 domain-containing protein</fullName>
    </recommendedName>
</protein>
<comment type="caution">
    <text evidence="2">The sequence shown here is derived from an EMBL/GenBank/DDBJ whole genome shotgun (WGS) entry which is preliminary data.</text>
</comment>
<dbReference type="Pfam" id="PF20241">
    <property type="entry name" value="DUF6598"/>
    <property type="match status" value="1"/>
</dbReference>
<feature type="domain" description="DUF6598" evidence="1">
    <location>
        <begin position="211"/>
        <end position="448"/>
    </location>
</feature>
<dbReference type="AlphaFoldDB" id="A0AAD8TRA0"/>
<evidence type="ECO:0000259" key="1">
    <source>
        <dbReference type="Pfam" id="PF20241"/>
    </source>
</evidence>
<proteinExistence type="predicted"/>
<evidence type="ECO:0000313" key="3">
    <source>
        <dbReference type="Proteomes" id="UP001231189"/>
    </source>
</evidence>
<name>A0AAD8TRA0_LOLMU</name>